<comment type="caution">
    <text evidence="2">The sequence shown here is derived from an EMBL/GenBank/DDBJ whole genome shotgun (WGS) entry which is preliminary data.</text>
</comment>
<proteinExistence type="predicted"/>
<evidence type="ECO:0000313" key="3">
    <source>
        <dbReference type="Proteomes" id="UP000642070"/>
    </source>
</evidence>
<evidence type="ECO:0000256" key="1">
    <source>
        <dbReference type="SAM" id="MobiDB-lite"/>
    </source>
</evidence>
<organism evidence="2 3">
    <name type="scientific">Dactylosporangium sucinum</name>
    <dbReference type="NCBI Taxonomy" id="1424081"/>
    <lineage>
        <taxon>Bacteria</taxon>
        <taxon>Bacillati</taxon>
        <taxon>Actinomycetota</taxon>
        <taxon>Actinomycetes</taxon>
        <taxon>Micromonosporales</taxon>
        <taxon>Micromonosporaceae</taxon>
        <taxon>Dactylosporangium</taxon>
    </lineage>
</organism>
<feature type="region of interest" description="Disordered" evidence="1">
    <location>
        <begin position="1"/>
        <end position="42"/>
    </location>
</feature>
<protein>
    <submittedName>
        <fullName evidence="2">Uncharacterized protein</fullName>
    </submittedName>
</protein>
<dbReference type="Proteomes" id="UP000642070">
    <property type="component" value="Unassembled WGS sequence"/>
</dbReference>
<evidence type="ECO:0000313" key="2">
    <source>
        <dbReference type="EMBL" id="GGM03666.1"/>
    </source>
</evidence>
<dbReference type="EMBL" id="BMPI01000001">
    <property type="protein sequence ID" value="GGM03666.1"/>
    <property type="molecule type" value="Genomic_DNA"/>
</dbReference>
<feature type="region of interest" description="Disordered" evidence="1">
    <location>
        <begin position="67"/>
        <end position="90"/>
    </location>
</feature>
<reference evidence="2" key="2">
    <citation type="submission" date="2020-09" db="EMBL/GenBank/DDBJ databases">
        <authorList>
            <person name="Sun Q."/>
            <person name="Ohkuma M."/>
        </authorList>
    </citation>
    <scope>NUCLEOTIDE SEQUENCE</scope>
    <source>
        <strain evidence="2">JCM 19831</strain>
    </source>
</reference>
<dbReference type="AlphaFoldDB" id="A0A917WGP5"/>
<accession>A0A917WGP5</accession>
<feature type="compositionally biased region" description="Basic and acidic residues" evidence="1">
    <location>
        <begin position="20"/>
        <end position="33"/>
    </location>
</feature>
<sequence length="201" mass="20754">MARRDGTRDGVALSGGVGRNRTESRRPDEDGRDPVGLPCRPFAGAAGIGGAGSVASGGAADSIAGWSDGASSWGRPGSSGPRRIRSASSGNMWNRTRIVMACPPGCGCQVPGMSQFWRRSTLPSSTVRSAATRTVRGVVASSLPGSGARKPCLMCDSIRASRNVEDGPCPMPLPKPIDWVEPAVNGESEMPVCSPSPGLKY</sequence>
<keyword evidence="3" id="KW-1185">Reference proteome</keyword>
<name>A0A917WGP5_9ACTN</name>
<reference evidence="2" key="1">
    <citation type="journal article" date="2014" name="Int. J. Syst. Evol. Microbiol.">
        <title>Complete genome sequence of Corynebacterium casei LMG S-19264T (=DSM 44701T), isolated from a smear-ripened cheese.</title>
        <authorList>
            <consortium name="US DOE Joint Genome Institute (JGI-PGF)"/>
            <person name="Walter F."/>
            <person name="Albersmeier A."/>
            <person name="Kalinowski J."/>
            <person name="Ruckert C."/>
        </authorList>
    </citation>
    <scope>NUCLEOTIDE SEQUENCE</scope>
    <source>
        <strain evidence="2">JCM 19831</strain>
    </source>
</reference>
<gene>
    <name evidence="2" type="ORF">GCM10007977_001280</name>
</gene>